<protein>
    <recommendedName>
        <fullName evidence="9">EamA domain-containing protein</fullName>
    </recommendedName>
</protein>
<name>A0A0U9HRB8_KLENI</name>
<evidence type="ECO:0000313" key="8">
    <source>
        <dbReference type="Proteomes" id="UP000054558"/>
    </source>
</evidence>
<proteinExistence type="inferred from homology"/>
<comment type="similarity">
    <text evidence="2">Belongs to the TMEM144 family.</text>
</comment>
<evidence type="ECO:0000256" key="4">
    <source>
        <dbReference type="ARBA" id="ARBA00022989"/>
    </source>
</evidence>
<feature type="transmembrane region" description="Helical" evidence="6">
    <location>
        <begin position="104"/>
        <end position="126"/>
    </location>
</feature>
<sequence>MVRALLLGPALFQFVDPFRTLSGFLLDLSGAFFNGTTGVFGKLFASPDVDLFVFHFWACLGVALTAALVLFFSPVTWTPLGLLSGGLLVLALACIFTANKLIGVSLRAGIANGTAALVSFSFGLLLDPMRRKLSNLPLALGGLSLLMAAVVGIAYAGERSFQVEDEYERLLKGKRSDRVSGTWPGYSAGLFLAVLGGSLTGLTLAPMQYAPYDQRGLRYLPSMAVGIIVLAPVVDLLALAARGKRPELKPEKAAAPGLAAGLCRTLGLGSGIVSIRYLGYTLAYPILQSAMFVAGLWGIFVFHEMKDPQARRVYWLSGLSMLVGVSLLALSR</sequence>
<dbReference type="Proteomes" id="UP000054558">
    <property type="component" value="Unassembled WGS sequence"/>
</dbReference>
<evidence type="ECO:0000256" key="1">
    <source>
        <dbReference type="ARBA" id="ARBA00004141"/>
    </source>
</evidence>
<dbReference type="GO" id="GO:0016020">
    <property type="term" value="C:membrane"/>
    <property type="evidence" value="ECO:0007669"/>
    <property type="project" value="UniProtKB-SubCell"/>
</dbReference>
<organism evidence="7 8">
    <name type="scientific">Klebsormidium nitens</name>
    <name type="common">Green alga</name>
    <name type="synonym">Ulothrix nitens</name>
    <dbReference type="NCBI Taxonomy" id="105231"/>
    <lineage>
        <taxon>Eukaryota</taxon>
        <taxon>Viridiplantae</taxon>
        <taxon>Streptophyta</taxon>
        <taxon>Klebsormidiophyceae</taxon>
        <taxon>Klebsormidiales</taxon>
        <taxon>Klebsormidiaceae</taxon>
        <taxon>Klebsormidium</taxon>
    </lineage>
</organism>
<feature type="transmembrane region" description="Helical" evidence="6">
    <location>
        <begin position="313"/>
        <end position="330"/>
    </location>
</feature>
<comment type="subcellular location">
    <subcellularLocation>
        <location evidence="1">Membrane</location>
        <topology evidence="1">Multi-pass membrane protein</topology>
    </subcellularLocation>
</comment>
<evidence type="ECO:0000313" key="7">
    <source>
        <dbReference type="EMBL" id="GAQ77997.1"/>
    </source>
</evidence>
<dbReference type="AlphaFoldDB" id="A0A0U9HRB8"/>
<feature type="transmembrane region" description="Helical" evidence="6">
    <location>
        <begin position="219"/>
        <end position="241"/>
    </location>
</feature>
<evidence type="ECO:0000256" key="6">
    <source>
        <dbReference type="SAM" id="Phobius"/>
    </source>
</evidence>
<dbReference type="Pfam" id="PF07857">
    <property type="entry name" value="TMEM144"/>
    <property type="match status" value="1"/>
</dbReference>
<keyword evidence="5 6" id="KW-0472">Membrane</keyword>
<gene>
    <name evidence="7" type="ORF">KFL_000060630</name>
</gene>
<feature type="transmembrane region" description="Helical" evidence="6">
    <location>
        <begin position="186"/>
        <end position="207"/>
    </location>
</feature>
<keyword evidence="8" id="KW-1185">Reference proteome</keyword>
<accession>A0A0U9HRB8</accession>
<dbReference type="OMA" id="FWFREIR"/>
<keyword evidence="3 6" id="KW-0812">Transmembrane</keyword>
<feature type="transmembrane region" description="Helical" evidence="6">
    <location>
        <begin position="253"/>
        <end position="275"/>
    </location>
</feature>
<feature type="transmembrane region" description="Helical" evidence="6">
    <location>
        <begin position="282"/>
        <end position="301"/>
    </location>
</feature>
<dbReference type="OrthoDB" id="426527at2759"/>
<evidence type="ECO:0000256" key="5">
    <source>
        <dbReference type="ARBA" id="ARBA00023136"/>
    </source>
</evidence>
<feature type="transmembrane region" description="Helical" evidence="6">
    <location>
        <begin position="52"/>
        <end position="73"/>
    </location>
</feature>
<feature type="transmembrane region" description="Helical" evidence="6">
    <location>
        <begin position="138"/>
        <end position="157"/>
    </location>
</feature>
<dbReference type="PANTHER" id="PTHR16119">
    <property type="entry name" value="TRANSMEMBRANE PROTEIN 144"/>
    <property type="match status" value="1"/>
</dbReference>
<evidence type="ECO:0000256" key="3">
    <source>
        <dbReference type="ARBA" id="ARBA00022692"/>
    </source>
</evidence>
<feature type="transmembrane region" description="Helical" evidence="6">
    <location>
        <begin position="80"/>
        <end position="98"/>
    </location>
</feature>
<dbReference type="PANTHER" id="PTHR16119:SF22">
    <property type="entry name" value="EAMA DOMAIN-CONTAINING PROTEIN"/>
    <property type="match status" value="1"/>
</dbReference>
<keyword evidence="4 6" id="KW-1133">Transmembrane helix</keyword>
<reference evidence="7 8" key="1">
    <citation type="journal article" date="2014" name="Nat. Commun.">
        <title>Klebsormidium flaccidum genome reveals primary factors for plant terrestrial adaptation.</title>
        <authorList>
            <person name="Hori K."/>
            <person name="Maruyama F."/>
            <person name="Fujisawa T."/>
            <person name="Togashi T."/>
            <person name="Yamamoto N."/>
            <person name="Seo M."/>
            <person name="Sato S."/>
            <person name="Yamada T."/>
            <person name="Mori H."/>
            <person name="Tajima N."/>
            <person name="Moriyama T."/>
            <person name="Ikeuchi M."/>
            <person name="Watanabe M."/>
            <person name="Wada H."/>
            <person name="Kobayashi K."/>
            <person name="Saito M."/>
            <person name="Masuda T."/>
            <person name="Sasaki-Sekimoto Y."/>
            <person name="Mashiguchi K."/>
            <person name="Awai K."/>
            <person name="Shimojima M."/>
            <person name="Masuda S."/>
            <person name="Iwai M."/>
            <person name="Nobusawa T."/>
            <person name="Narise T."/>
            <person name="Kondo S."/>
            <person name="Saito H."/>
            <person name="Sato R."/>
            <person name="Murakawa M."/>
            <person name="Ihara Y."/>
            <person name="Oshima-Yamada Y."/>
            <person name="Ohtaka K."/>
            <person name="Satoh M."/>
            <person name="Sonobe K."/>
            <person name="Ishii M."/>
            <person name="Ohtani R."/>
            <person name="Kanamori-Sato M."/>
            <person name="Honoki R."/>
            <person name="Miyazaki D."/>
            <person name="Mochizuki H."/>
            <person name="Umetsu J."/>
            <person name="Higashi K."/>
            <person name="Shibata D."/>
            <person name="Kamiya Y."/>
            <person name="Sato N."/>
            <person name="Nakamura Y."/>
            <person name="Tabata S."/>
            <person name="Ida S."/>
            <person name="Kurokawa K."/>
            <person name="Ohta H."/>
        </authorList>
    </citation>
    <scope>NUCLEOTIDE SEQUENCE [LARGE SCALE GENOMIC DNA]</scope>
    <source>
        <strain evidence="7 8">NIES-2285</strain>
    </source>
</reference>
<dbReference type="GO" id="GO:0015144">
    <property type="term" value="F:carbohydrate transmembrane transporter activity"/>
    <property type="evidence" value="ECO:0007669"/>
    <property type="project" value="InterPro"/>
</dbReference>
<dbReference type="EMBL" id="DF236955">
    <property type="protein sequence ID" value="GAQ77997.1"/>
    <property type="molecule type" value="Genomic_DNA"/>
</dbReference>
<dbReference type="InterPro" id="IPR010651">
    <property type="entry name" value="Sugar_transport"/>
</dbReference>
<evidence type="ECO:0008006" key="9">
    <source>
        <dbReference type="Google" id="ProtNLM"/>
    </source>
</evidence>
<evidence type="ECO:0000256" key="2">
    <source>
        <dbReference type="ARBA" id="ARBA00005731"/>
    </source>
</evidence>
<dbReference type="InterPro" id="IPR012435">
    <property type="entry name" value="TMEM144"/>
</dbReference>